<protein>
    <recommendedName>
        <fullName evidence="5">Calcium-binding protein NCS-1</fullName>
    </recommendedName>
</protein>
<name>A0A0F8V2V3_9EURO</name>
<dbReference type="FunFam" id="1.10.238.10:FF:000009">
    <property type="entry name" value="Visinin-like protein 1"/>
    <property type="match status" value="1"/>
</dbReference>
<dbReference type="AlphaFoldDB" id="A0A0F8V2V3"/>
<keyword evidence="3" id="KW-0677">Repeat</keyword>
<evidence type="ECO:0000256" key="3">
    <source>
        <dbReference type="ARBA" id="ARBA00022737"/>
    </source>
</evidence>
<evidence type="ECO:0000259" key="7">
    <source>
        <dbReference type="PROSITE" id="PS50222"/>
    </source>
</evidence>
<feature type="domain" description="EF-hand" evidence="7">
    <location>
        <begin position="149"/>
        <end position="184"/>
    </location>
</feature>
<dbReference type="InterPro" id="IPR053178">
    <property type="entry name" value="Osmoadaptation_assoc"/>
</dbReference>
<comment type="similarity">
    <text evidence="1">Belongs to the recoverin family.</text>
</comment>
<dbReference type="PANTHER" id="PTHR38111:SF10">
    <property type="entry name" value="C6 FINGER DOMAIN-CONTAINING PROTEIN"/>
    <property type="match status" value="1"/>
</dbReference>
<dbReference type="SMART" id="SM00054">
    <property type="entry name" value="EFh"/>
    <property type="match status" value="3"/>
</dbReference>
<dbReference type="GO" id="GO:0005509">
    <property type="term" value="F:calcium ion binding"/>
    <property type="evidence" value="ECO:0007669"/>
    <property type="project" value="InterPro"/>
</dbReference>
<dbReference type="InterPro" id="IPR018247">
    <property type="entry name" value="EF_Hand_1_Ca_BS"/>
</dbReference>
<dbReference type="InterPro" id="IPR002048">
    <property type="entry name" value="EF_hand_dom"/>
</dbReference>
<dbReference type="EMBL" id="JYKN01000026">
    <property type="protein sequence ID" value="KKK26083.1"/>
    <property type="molecule type" value="Genomic_DNA"/>
</dbReference>
<dbReference type="PRINTS" id="PR00450">
    <property type="entry name" value="RECOVERIN"/>
</dbReference>
<reference evidence="8 9" key="1">
    <citation type="submission" date="2015-02" db="EMBL/GenBank/DDBJ databases">
        <title>Draft Genome Sequences of Two Closely-Related Aflatoxigenic Aspergillus Species Obtained from the Cote d'Ivoire.</title>
        <authorList>
            <person name="Moore G.G."/>
            <person name="Beltz S.B."/>
            <person name="Mack B.M."/>
        </authorList>
    </citation>
    <scope>NUCLEOTIDE SEQUENCE [LARGE SCALE GENOMIC DNA]</scope>
    <source>
        <strain evidence="8 9">SRRC1432</strain>
    </source>
</reference>
<dbReference type="PROSITE" id="PS50222">
    <property type="entry name" value="EF_HAND_2"/>
    <property type="match status" value="3"/>
</dbReference>
<dbReference type="PROSITE" id="PS00018">
    <property type="entry name" value="EF_HAND_1"/>
    <property type="match status" value="3"/>
</dbReference>
<evidence type="ECO:0000256" key="2">
    <source>
        <dbReference type="ARBA" id="ARBA00022723"/>
    </source>
</evidence>
<keyword evidence="9" id="KW-1185">Reference proteome</keyword>
<keyword evidence="2" id="KW-0479">Metal-binding</keyword>
<proteinExistence type="inferred from homology"/>
<evidence type="ECO:0000256" key="5">
    <source>
        <dbReference type="ARBA" id="ARBA00071944"/>
    </source>
</evidence>
<dbReference type="Pfam" id="PF13499">
    <property type="entry name" value="EF-hand_7"/>
    <property type="match status" value="1"/>
</dbReference>
<dbReference type="CDD" id="cd00051">
    <property type="entry name" value="EFh"/>
    <property type="match status" value="3"/>
</dbReference>
<keyword evidence="4" id="KW-0106">Calcium</keyword>
<dbReference type="GO" id="GO:0008047">
    <property type="term" value="F:enzyme activator activity"/>
    <property type="evidence" value="ECO:0007669"/>
    <property type="project" value="UniProtKB-ARBA"/>
</dbReference>
<dbReference type="VEuPathDB" id="FungiDB:P175DRAFT_0503896"/>
<dbReference type="InterPro" id="IPR011992">
    <property type="entry name" value="EF-hand-dom_pair"/>
</dbReference>
<gene>
    <name evidence="8" type="ORF">AOCH_007360</name>
</gene>
<evidence type="ECO:0000313" key="9">
    <source>
        <dbReference type="Proteomes" id="UP000034947"/>
    </source>
</evidence>
<dbReference type="PANTHER" id="PTHR38111">
    <property type="entry name" value="ZN(2)-C6 FUNGAL-TYPE DOMAIN-CONTAINING PROTEIN-RELATED"/>
    <property type="match status" value="1"/>
</dbReference>
<evidence type="ECO:0000313" key="8">
    <source>
        <dbReference type="EMBL" id="KKK26083.1"/>
    </source>
</evidence>
<feature type="compositionally biased region" description="Low complexity" evidence="6">
    <location>
        <begin position="223"/>
        <end position="233"/>
    </location>
</feature>
<evidence type="ECO:0000256" key="1">
    <source>
        <dbReference type="ARBA" id="ARBA00006049"/>
    </source>
</evidence>
<dbReference type="Proteomes" id="UP000034947">
    <property type="component" value="Unassembled WGS sequence"/>
</dbReference>
<feature type="domain" description="EF-hand" evidence="7">
    <location>
        <begin position="65"/>
        <end position="100"/>
    </location>
</feature>
<evidence type="ECO:0000256" key="4">
    <source>
        <dbReference type="ARBA" id="ARBA00022837"/>
    </source>
</evidence>
<accession>A0A0F8V2V3</accession>
<dbReference type="Pfam" id="PF13405">
    <property type="entry name" value="EF-hand_6"/>
    <property type="match status" value="1"/>
</dbReference>
<dbReference type="Gene3D" id="1.10.238.10">
    <property type="entry name" value="EF-hand"/>
    <property type="match status" value="1"/>
</dbReference>
<organism evidence="8 9">
    <name type="scientific">Aspergillus ochraceoroseus</name>
    <dbReference type="NCBI Taxonomy" id="138278"/>
    <lineage>
        <taxon>Eukaryota</taxon>
        <taxon>Fungi</taxon>
        <taxon>Dikarya</taxon>
        <taxon>Ascomycota</taxon>
        <taxon>Pezizomycotina</taxon>
        <taxon>Eurotiomycetes</taxon>
        <taxon>Eurotiomycetidae</taxon>
        <taxon>Eurotiales</taxon>
        <taxon>Aspergillaceae</taxon>
        <taxon>Aspergillus</taxon>
        <taxon>Aspergillus subgen. Nidulantes</taxon>
    </lineage>
</organism>
<sequence length="672" mass="75884">MALLGPCLEQSKLSPTQLEELQKATHFDKKELQQWYKGFLKDCPSGTLTKEEFQKIYRQFFPFGDPSSFANYVFRVFDSDNSGMIDFKEFICALSVTSRGKMEDKLDWAFQLYDIDGDGKITYDEMLAIVEAIYKMVGSMVKLPEDEDTPEKRVRKIFRMMDKDENGSLDMEEFKEGSKRDETICTGKSPCTRCKTQNIPCQSRIRVFKFRDEVPALRQQYRSTPPSSQSPTSSVPPQPAKPAKSINSPPSDKDTDVPSRASLSKFEYKTVSLPLDEAISPSLSVRAISSQQTQIFTNYVLASFPCFFRCTESRVPINWVEYVDQRRGSMDSCFDWAVRACTFAYMGFLHDDTRYLDASQTLYIRALRGLATLLSDEETAKSDKVLASAIALAIFEKHNCTSSDAWIRHASGIRTLMKLRGPEAHLTGFGRAMYIVYRNFLITAALVEGEACFLEEPEWRALNEQIAADNAKLPNSSLYTDVVERGFLEVIKIPGYVKRTRQLHDLSSKEGAKFQATLLQDVQATRAALRGIYTEFGVSISMLRAGQDERDAFVGPLPHFFFDGYSSLFTRGLRLGLLILNYLVAIIDPKQRTTIDSENFALVANMAPNQSHLHPIAKTFKLPLTPPKSPGRPSLIIRSLITPETKQPPTTDWMDHIVTTMGLHAVHVSLVE</sequence>
<comment type="caution">
    <text evidence="8">The sequence shown here is derived from an EMBL/GenBank/DDBJ whole genome shotgun (WGS) entry which is preliminary data.</text>
</comment>
<dbReference type="OrthoDB" id="191686at2759"/>
<evidence type="ECO:0000256" key="6">
    <source>
        <dbReference type="SAM" id="MobiDB-lite"/>
    </source>
</evidence>
<dbReference type="VEuPathDB" id="FungiDB:P175DRAFT_0345150"/>
<dbReference type="SUPFAM" id="SSF47473">
    <property type="entry name" value="EF-hand"/>
    <property type="match status" value="1"/>
</dbReference>
<feature type="domain" description="EF-hand" evidence="7">
    <location>
        <begin position="101"/>
        <end position="136"/>
    </location>
</feature>
<feature type="region of interest" description="Disordered" evidence="6">
    <location>
        <begin position="220"/>
        <end position="259"/>
    </location>
</feature>